<evidence type="ECO:0000256" key="2">
    <source>
        <dbReference type="ARBA" id="ARBA00022642"/>
    </source>
</evidence>
<keyword evidence="3" id="KW-0479">Metal-binding</keyword>
<dbReference type="Pfam" id="PF00857">
    <property type="entry name" value="Isochorismatase"/>
    <property type="match status" value="1"/>
</dbReference>
<dbReference type="SUPFAM" id="SSF52499">
    <property type="entry name" value="Isochorismatase-like hydrolases"/>
    <property type="match status" value="1"/>
</dbReference>
<evidence type="ECO:0000313" key="10">
    <source>
        <dbReference type="Proteomes" id="UP000234790"/>
    </source>
</evidence>
<comment type="pathway">
    <text evidence="5">Cofactor biosynthesis; nicotinate biosynthesis; nicotinate from nicotinamide: step 1/1.</text>
</comment>
<dbReference type="EMBL" id="CP025543">
    <property type="protein sequence ID" value="AUM62533.1"/>
    <property type="molecule type" value="Genomic_DNA"/>
</dbReference>
<protein>
    <recommendedName>
        <fullName evidence="6">nicotinamidase</fullName>
        <ecNumber evidence="6">3.5.1.19</ecNumber>
    </recommendedName>
    <alternativeName>
        <fullName evidence="7">Nicotinamide deamidase</fullName>
    </alternativeName>
</protein>
<organism evidence="9 10">
    <name type="scientific">Spiroplasma monobiae MQ-1</name>
    <dbReference type="NCBI Taxonomy" id="1336748"/>
    <lineage>
        <taxon>Bacteria</taxon>
        <taxon>Bacillati</taxon>
        <taxon>Mycoplasmatota</taxon>
        <taxon>Mollicutes</taxon>
        <taxon>Entomoplasmatales</taxon>
        <taxon>Spiroplasmataceae</taxon>
        <taxon>Spiroplasma</taxon>
    </lineage>
</organism>
<name>A0A2K9LTZ4_SPISQ</name>
<comment type="similarity">
    <text evidence="1">Belongs to the isochorismatase family.</text>
</comment>
<dbReference type="GO" id="GO:0008936">
    <property type="term" value="F:nicotinamidase activity"/>
    <property type="evidence" value="ECO:0007669"/>
    <property type="project" value="UniProtKB-EC"/>
</dbReference>
<dbReference type="AlphaFoldDB" id="A0A2K9LTZ4"/>
<dbReference type="OrthoDB" id="9796485at2"/>
<dbReference type="EC" id="3.5.1.19" evidence="6"/>
<keyword evidence="2" id="KW-0662">Pyridine nucleotide biosynthesis</keyword>
<sequence length="163" mass="18522">MKKALIVVDYQYDFADPNGKLYVPQGETIKKDIDNRVKEYKTNDNYVIFSGDFHPINHVSFSKWGEHCLVNSDGAEFYIDSSQADLIIKKGVEVDYDSYSAFYIAQDLNIDSGLNDWLKERNVEEIEVCGLALDVCVQATYADAVEKGYNSFINFELSKSINS</sequence>
<proteinExistence type="inferred from homology"/>
<accession>A0A2K9LTZ4</accession>
<evidence type="ECO:0000259" key="8">
    <source>
        <dbReference type="Pfam" id="PF00857"/>
    </source>
</evidence>
<evidence type="ECO:0000256" key="5">
    <source>
        <dbReference type="ARBA" id="ARBA00037900"/>
    </source>
</evidence>
<dbReference type="InterPro" id="IPR000868">
    <property type="entry name" value="Isochorismatase-like_dom"/>
</dbReference>
<dbReference type="InterPro" id="IPR052347">
    <property type="entry name" value="Isochorismatase_Nicotinamidase"/>
</dbReference>
<evidence type="ECO:0000256" key="6">
    <source>
        <dbReference type="ARBA" id="ARBA00039017"/>
    </source>
</evidence>
<dbReference type="KEGG" id="smoo:SMONO_v1c02840"/>
<dbReference type="InterPro" id="IPR036380">
    <property type="entry name" value="Isochorismatase-like_sf"/>
</dbReference>
<evidence type="ECO:0000256" key="3">
    <source>
        <dbReference type="ARBA" id="ARBA00022723"/>
    </source>
</evidence>
<feature type="domain" description="Isochorismatase-like" evidence="8">
    <location>
        <begin position="4"/>
        <end position="153"/>
    </location>
</feature>
<dbReference type="Gene3D" id="3.40.50.850">
    <property type="entry name" value="Isochorismatase-like"/>
    <property type="match status" value="1"/>
</dbReference>
<reference evidence="9 10" key="1">
    <citation type="submission" date="2017-12" db="EMBL/GenBank/DDBJ databases">
        <title>Complete genome sequence of Spiroplasma monobiae MQ-1 (ATCC 33825).</title>
        <authorList>
            <person name="Tsai Y.-M."/>
            <person name="Lo W.-S."/>
            <person name="Wu P.-S."/>
            <person name="Cho S.-T."/>
            <person name="Kuo C.-H."/>
        </authorList>
    </citation>
    <scope>NUCLEOTIDE SEQUENCE [LARGE SCALE GENOMIC DNA]</scope>
    <source>
        <strain evidence="9 10">MQ-1</strain>
    </source>
</reference>
<evidence type="ECO:0000256" key="1">
    <source>
        <dbReference type="ARBA" id="ARBA00006336"/>
    </source>
</evidence>
<dbReference type="GO" id="GO:0046872">
    <property type="term" value="F:metal ion binding"/>
    <property type="evidence" value="ECO:0007669"/>
    <property type="project" value="UniProtKB-KW"/>
</dbReference>
<keyword evidence="4" id="KW-0378">Hydrolase</keyword>
<keyword evidence="10" id="KW-1185">Reference proteome</keyword>
<gene>
    <name evidence="9" type="primary">pncA</name>
    <name evidence="9" type="ORF">SMONO_v1c02840</name>
</gene>
<dbReference type="Proteomes" id="UP000234790">
    <property type="component" value="Chromosome"/>
</dbReference>
<evidence type="ECO:0000256" key="7">
    <source>
        <dbReference type="ARBA" id="ARBA00043224"/>
    </source>
</evidence>
<dbReference type="GO" id="GO:0019363">
    <property type="term" value="P:pyridine nucleotide biosynthetic process"/>
    <property type="evidence" value="ECO:0007669"/>
    <property type="project" value="UniProtKB-KW"/>
</dbReference>
<dbReference type="PANTHER" id="PTHR11080:SF2">
    <property type="entry name" value="LD05707P"/>
    <property type="match status" value="1"/>
</dbReference>
<evidence type="ECO:0000313" key="9">
    <source>
        <dbReference type="EMBL" id="AUM62533.1"/>
    </source>
</evidence>
<dbReference type="RefSeq" id="WP_101780594.1">
    <property type="nucleotide sequence ID" value="NZ_CP025543.1"/>
</dbReference>
<dbReference type="PANTHER" id="PTHR11080">
    <property type="entry name" value="PYRAZINAMIDASE/NICOTINAMIDASE"/>
    <property type="match status" value="1"/>
</dbReference>
<evidence type="ECO:0000256" key="4">
    <source>
        <dbReference type="ARBA" id="ARBA00022801"/>
    </source>
</evidence>